<keyword evidence="3" id="KW-1185">Reference proteome</keyword>
<dbReference type="EMBL" id="ABIC01000004">
    <property type="protein sequence ID" value="EDQ02265.1"/>
    <property type="molecule type" value="Genomic_DNA"/>
</dbReference>
<feature type="transmembrane region" description="Helical" evidence="1">
    <location>
        <begin position="189"/>
        <end position="209"/>
    </location>
</feature>
<dbReference type="AlphaFoldDB" id="A9CZ96"/>
<gene>
    <name evidence="2" type="ORF">KT99_12884</name>
</gene>
<proteinExistence type="predicted"/>
<name>A9CZ96_9GAMM</name>
<evidence type="ECO:0000313" key="2">
    <source>
        <dbReference type="EMBL" id="EDQ02265.1"/>
    </source>
</evidence>
<organism evidence="2 3">
    <name type="scientific">Shewanella benthica KT99</name>
    <dbReference type="NCBI Taxonomy" id="314608"/>
    <lineage>
        <taxon>Bacteria</taxon>
        <taxon>Pseudomonadati</taxon>
        <taxon>Pseudomonadota</taxon>
        <taxon>Gammaproteobacteria</taxon>
        <taxon>Alteromonadales</taxon>
        <taxon>Shewanellaceae</taxon>
        <taxon>Shewanella</taxon>
    </lineage>
</organism>
<feature type="transmembrane region" description="Helical" evidence="1">
    <location>
        <begin position="135"/>
        <end position="168"/>
    </location>
</feature>
<reference evidence="2 3" key="1">
    <citation type="submission" date="2007-10" db="EMBL/GenBank/DDBJ databases">
        <authorList>
            <person name="Yayanos A."/>
            <person name="Ferriera S."/>
            <person name="Johnson J."/>
            <person name="Kravitz S."/>
            <person name="Halpern A."/>
            <person name="Remington K."/>
            <person name="Beeson K."/>
            <person name="Tran B."/>
            <person name="Rogers Y.-H."/>
            <person name="Friedman R."/>
            <person name="Venter J.C."/>
        </authorList>
    </citation>
    <scope>NUCLEOTIDE SEQUENCE [LARGE SCALE GENOMIC DNA]</scope>
    <source>
        <strain evidence="2 3">KT99</strain>
    </source>
</reference>
<feature type="transmembrane region" description="Helical" evidence="1">
    <location>
        <begin position="51"/>
        <end position="84"/>
    </location>
</feature>
<dbReference type="RefSeq" id="WP_005496717.1">
    <property type="nucleotide sequence ID" value="NZ_ABIC01000004.1"/>
</dbReference>
<dbReference type="Proteomes" id="UP000005839">
    <property type="component" value="Unassembled WGS sequence"/>
</dbReference>
<keyword evidence="1" id="KW-0472">Membrane</keyword>
<comment type="caution">
    <text evidence="2">The sequence shown here is derived from an EMBL/GenBank/DDBJ whole genome shotgun (WGS) entry which is preliminary data.</text>
</comment>
<keyword evidence="1" id="KW-0812">Transmembrane</keyword>
<accession>A9CZ96</accession>
<feature type="transmembrane region" description="Helical" evidence="1">
    <location>
        <begin position="96"/>
        <end position="115"/>
    </location>
</feature>
<keyword evidence="1" id="KW-1133">Transmembrane helix</keyword>
<evidence type="ECO:0000256" key="1">
    <source>
        <dbReference type="SAM" id="Phobius"/>
    </source>
</evidence>
<sequence length="353" mass="39607">MEKLPQEKTGVRFKQAIDKPKKLIIIIYQFIAKILGTMSGLLGRLTLAQKLYLLALFLLIFSDNLGMVAIVTVVALTLEFWPLFERVWHSLSGKAVLLLFYAVIANFAIAGAASVVNEVVGVSTEHFSYTHNFAILLYLPAWIIVMTALAILMLQVAVPFYLLGLLLLKPFGVTGLTLINHNHFRFTTIFIRLILSSVVLYHLVLITSLDNELSQDLSDPDGLVMNELSSKDKEELSNELANLREKDATDDESVTFGLSFNDDTAQKDNYEHVREDYEKMVRSMIARFAYQLESDSRSRCAIAPGSNIVELNDYEIVEIRRDKSADYGYSFEVKKCISPAFGLDKSSPRASSS</sequence>
<protein>
    <submittedName>
        <fullName evidence="2">Uncharacterized protein</fullName>
    </submittedName>
</protein>
<feature type="transmembrane region" description="Helical" evidence="1">
    <location>
        <begin position="23"/>
        <end position="45"/>
    </location>
</feature>
<evidence type="ECO:0000313" key="3">
    <source>
        <dbReference type="Proteomes" id="UP000005839"/>
    </source>
</evidence>